<accession>A0A392MLZ9</accession>
<feature type="domain" description="Reverse transcriptase" evidence="1">
    <location>
        <begin position="1"/>
        <end position="139"/>
    </location>
</feature>
<dbReference type="Proteomes" id="UP000265520">
    <property type="component" value="Unassembled WGS sequence"/>
</dbReference>
<evidence type="ECO:0000259" key="1">
    <source>
        <dbReference type="PROSITE" id="PS50878"/>
    </source>
</evidence>
<dbReference type="PANTHER" id="PTHR33116:SF78">
    <property type="entry name" value="OS12G0587133 PROTEIN"/>
    <property type="match status" value="1"/>
</dbReference>
<comment type="caution">
    <text evidence="2">The sequence shown here is derived from an EMBL/GenBank/DDBJ whole genome shotgun (WGS) entry which is preliminary data.</text>
</comment>
<name>A0A392MLZ9_9FABA</name>
<dbReference type="InterPro" id="IPR000477">
    <property type="entry name" value="RT_dom"/>
</dbReference>
<evidence type="ECO:0000313" key="2">
    <source>
        <dbReference type="EMBL" id="MCH88401.1"/>
    </source>
</evidence>
<evidence type="ECO:0000313" key="3">
    <source>
        <dbReference type="Proteomes" id="UP000265520"/>
    </source>
</evidence>
<dbReference type="AlphaFoldDB" id="A0A392MLZ9"/>
<keyword evidence="2" id="KW-0808">Transferase</keyword>
<keyword evidence="2" id="KW-0695">RNA-directed DNA polymerase</keyword>
<proteinExistence type="predicted"/>
<reference evidence="2 3" key="1">
    <citation type="journal article" date="2018" name="Front. Plant Sci.">
        <title>Red Clover (Trifolium pratense) and Zigzag Clover (T. medium) - A Picture of Genomic Similarities and Differences.</title>
        <authorList>
            <person name="Dluhosova J."/>
            <person name="Istvanek J."/>
            <person name="Nedelnik J."/>
            <person name="Repkova J."/>
        </authorList>
    </citation>
    <scope>NUCLEOTIDE SEQUENCE [LARGE SCALE GENOMIC DNA]</scope>
    <source>
        <strain evidence="3">cv. 10/8</strain>
        <tissue evidence="2">Leaf</tissue>
    </source>
</reference>
<dbReference type="PROSITE" id="PS50878">
    <property type="entry name" value="RT_POL"/>
    <property type="match status" value="1"/>
</dbReference>
<organism evidence="2 3">
    <name type="scientific">Trifolium medium</name>
    <dbReference type="NCBI Taxonomy" id="97028"/>
    <lineage>
        <taxon>Eukaryota</taxon>
        <taxon>Viridiplantae</taxon>
        <taxon>Streptophyta</taxon>
        <taxon>Embryophyta</taxon>
        <taxon>Tracheophyta</taxon>
        <taxon>Spermatophyta</taxon>
        <taxon>Magnoliopsida</taxon>
        <taxon>eudicotyledons</taxon>
        <taxon>Gunneridae</taxon>
        <taxon>Pentapetalae</taxon>
        <taxon>rosids</taxon>
        <taxon>fabids</taxon>
        <taxon>Fabales</taxon>
        <taxon>Fabaceae</taxon>
        <taxon>Papilionoideae</taxon>
        <taxon>50 kb inversion clade</taxon>
        <taxon>NPAAA clade</taxon>
        <taxon>Hologalegina</taxon>
        <taxon>IRL clade</taxon>
        <taxon>Trifolieae</taxon>
        <taxon>Trifolium</taxon>
    </lineage>
</organism>
<dbReference type="GO" id="GO:0003964">
    <property type="term" value="F:RNA-directed DNA polymerase activity"/>
    <property type="evidence" value="ECO:0007669"/>
    <property type="project" value="UniProtKB-KW"/>
</dbReference>
<sequence length="385" mass="43573">MSVLVNGSPTGDFNVGKGLRQGDPLSPFLFLIVAEGLTGLMNKAVDKGLFHGYQVSHNISFHTLQFADDTIIVGEGNWENLWSIKTVLRSFELVSGLKVNFFKSKLYGINLDDRFLRASSSFLHCGVDHLPFRFLGIPVGANPRRKATWSPIVDGMKKRLSAWNGRLLSIGGANQRRKATWSPIVDGMKKRLSAWNGRHLSIGGGLDSKKMCWVSWDRICQSKENGGLGIKNLELFNSSLLCKWKWRCLYDVEAPWYDLLRFRYGSLVANFLYGEGRDNLNHASIWWRDLWSLGGKDDGNWFGNDVSSILGDGNDISFWKERWIGTAPLRDLFPSLHSKTTQPDGYISTMGLWESDTWTWKFDWTTVLSDVESEAAHDLLQILDQ</sequence>
<keyword evidence="3" id="KW-1185">Reference proteome</keyword>
<keyword evidence="2" id="KW-0548">Nucleotidyltransferase</keyword>
<dbReference type="EMBL" id="LXQA010014113">
    <property type="protein sequence ID" value="MCH88401.1"/>
    <property type="molecule type" value="Genomic_DNA"/>
</dbReference>
<dbReference type="Pfam" id="PF00078">
    <property type="entry name" value="RVT_1"/>
    <property type="match status" value="1"/>
</dbReference>
<gene>
    <name evidence="2" type="ORF">A2U01_0009286</name>
</gene>
<dbReference type="PANTHER" id="PTHR33116">
    <property type="entry name" value="REVERSE TRANSCRIPTASE ZINC-BINDING DOMAIN-CONTAINING PROTEIN-RELATED-RELATED"/>
    <property type="match status" value="1"/>
</dbReference>
<protein>
    <submittedName>
        <fullName evidence="2">LINE-1 reverse transcriptase like</fullName>
    </submittedName>
</protein>
<feature type="non-terminal residue" evidence="2">
    <location>
        <position position="385"/>
    </location>
</feature>